<comment type="caution">
    <text evidence="1">The sequence shown here is derived from an EMBL/GenBank/DDBJ whole genome shotgun (WGS) entry which is preliminary data.</text>
</comment>
<keyword evidence="2" id="KW-1185">Reference proteome</keyword>
<evidence type="ECO:0000313" key="2">
    <source>
        <dbReference type="Proteomes" id="UP000237749"/>
    </source>
</evidence>
<name>A0A2S6HYB1_9FIRM</name>
<dbReference type="EMBL" id="PTJA01000001">
    <property type="protein sequence ID" value="PPK83159.1"/>
    <property type="molecule type" value="Genomic_DNA"/>
</dbReference>
<accession>A0A2S6HYB1</accession>
<dbReference type="Proteomes" id="UP000237749">
    <property type="component" value="Unassembled WGS sequence"/>
</dbReference>
<sequence>MELIERLQSIIIDTTRALDLLDTGYATVISASPLTLCIEATRLNVTEPVAVMTDNVRYKAVTVQGETVVINKGLKPGDKVLYLKADSGQSYIVISKV</sequence>
<dbReference type="Pfam" id="PF10844">
    <property type="entry name" value="DUF2577"/>
    <property type="match status" value="1"/>
</dbReference>
<dbReference type="InterPro" id="IPR022555">
    <property type="entry name" value="DUF2577"/>
</dbReference>
<reference evidence="1 2" key="1">
    <citation type="submission" date="2018-02" db="EMBL/GenBank/DDBJ databases">
        <title>Genomic Encyclopedia of Archaeal and Bacterial Type Strains, Phase II (KMG-II): from individual species to whole genera.</title>
        <authorList>
            <person name="Goeker M."/>
        </authorList>
    </citation>
    <scope>NUCLEOTIDE SEQUENCE [LARGE SCALE GENOMIC DNA]</scope>
    <source>
        <strain evidence="1 2">DSM 3808</strain>
    </source>
</reference>
<proteinExistence type="predicted"/>
<protein>
    <submittedName>
        <fullName evidence="1">Uncharacterized protein DUF2577</fullName>
    </submittedName>
</protein>
<gene>
    <name evidence="1" type="ORF">BXY41_101222</name>
</gene>
<organism evidence="1 2">
    <name type="scientific">Lacrimispora xylanisolvens</name>
    <dbReference type="NCBI Taxonomy" id="384636"/>
    <lineage>
        <taxon>Bacteria</taxon>
        <taxon>Bacillati</taxon>
        <taxon>Bacillota</taxon>
        <taxon>Clostridia</taxon>
        <taxon>Lachnospirales</taxon>
        <taxon>Lachnospiraceae</taxon>
        <taxon>Lacrimispora</taxon>
    </lineage>
</organism>
<evidence type="ECO:0000313" key="1">
    <source>
        <dbReference type="EMBL" id="PPK83159.1"/>
    </source>
</evidence>
<dbReference type="AlphaFoldDB" id="A0A2S6HYB1"/>
<dbReference type="RefSeq" id="WP_170072127.1">
    <property type="nucleotide sequence ID" value="NZ_PTJA01000001.1"/>
</dbReference>